<evidence type="ECO:0000256" key="2">
    <source>
        <dbReference type="ARBA" id="ARBA00022481"/>
    </source>
</evidence>
<evidence type="ECO:0000313" key="8">
    <source>
        <dbReference type="Proteomes" id="UP000769528"/>
    </source>
</evidence>
<evidence type="ECO:0000313" key="7">
    <source>
        <dbReference type="EMBL" id="KAH3674792.1"/>
    </source>
</evidence>
<dbReference type="AlphaFoldDB" id="A0A9P8PMH6"/>
<keyword evidence="2" id="KW-0488">Methylation</keyword>
<protein>
    <recommendedName>
        <fullName evidence="4">Peptide chain release factor 1, mitochondrial</fullName>
    </recommendedName>
</protein>
<feature type="domain" description="Prokaryotic-type class I peptide chain release factors" evidence="6">
    <location>
        <begin position="249"/>
        <end position="265"/>
    </location>
</feature>
<dbReference type="SUPFAM" id="SSF75620">
    <property type="entry name" value="Release factor"/>
    <property type="match status" value="1"/>
</dbReference>
<evidence type="ECO:0000256" key="4">
    <source>
        <dbReference type="ARBA" id="ARBA00067174"/>
    </source>
</evidence>
<accession>A0A9P8PMH6</accession>
<feature type="region of interest" description="Disordered" evidence="5">
    <location>
        <begin position="303"/>
        <end position="333"/>
    </location>
</feature>
<dbReference type="PANTHER" id="PTHR43804">
    <property type="entry name" value="LD18447P"/>
    <property type="match status" value="1"/>
</dbReference>
<dbReference type="Proteomes" id="UP000769528">
    <property type="component" value="Unassembled WGS sequence"/>
</dbReference>
<evidence type="ECO:0000256" key="1">
    <source>
        <dbReference type="ARBA" id="ARBA00010835"/>
    </source>
</evidence>
<dbReference type="InterPro" id="IPR000352">
    <property type="entry name" value="Pep_chain_release_fac_I"/>
</dbReference>
<dbReference type="Gene3D" id="3.30.160.20">
    <property type="match status" value="1"/>
</dbReference>
<dbReference type="OrthoDB" id="2019491at2759"/>
<dbReference type="InterPro" id="IPR005139">
    <property type="entry name" value="PCRF"/>
</dbReference>
<sequence length="386" mass="43811">MRFQRFNSDFTEPEEFKEIHPTLLKRAEILSKELHELEVEISKGTGGFDINQQTKFSNLSSVVDVYDDYSKKLSSYKELQSLLEDESLKEEAALEIETCLPVLVNVTEKLKAKLLPPHPFADKPSILELRPGVGGVEAMIFANDLLNMYTGYASSNRWKYSLISKTLNQSGNGILEAIVSIEEPGSYDRLRFESGVHRVQRIPETESKGRTQTSTAAVVVLPQMSDKLLPEDADERSFAQGEVRIDVMRASGKGGQHVNTTESAVRLTHIPSGIVVSMQDERSQHKNKAKAFTILRARLAERERQVHEEEERKKRTDQVSSTDRSDKIRTYNFPQNRITDHRCGYSVHDVDSIMSGEKLDQLIDELHKHESQIKSKNLLEELEKGL</sequence>
<reference evidence="7" key="2">
    <citation type="submission" date="2021-01" db="EMBL/GenBank/DDBJ databases">
        <authorList>
            <person name="Schikora-Tamarit M.A."/>
        </authorList>
    </citation>
    <scope>NUCLEOTIDE SEQUENCE</scope>
    <source>
        <strain evidence="7">CBS6341</strain>
    </source>
</reference>
<dbReference type="GO" id="GO:0003747">
    <property type="term" value="F:translation release factor activity"/>
    <property type="evidence" value="ECO:0007669"/>
    <property type="project" value="InterPro"/>
</dbReference>
<dbReference type="EMBL" id="JAEUBF010000796">
    <property type="protein sequence ID" value="KAH3674792.1"/>
    <property type="molecule type" value="Genomic_DNA"/>
</dbReference>
<evidence type="ECO:0000256" key="3">
    <source>
        <dbReference type="ARBA" id="ARBA00022917"/>
    </source>
</evidence>
<dbReference type="InterPro" id="IPR045853">
    <property type="entry name" value="Pep_chain_release_fac_I_sf"/>
</dbReference>
<dbReference type="PROSITE" id="PS00745">
    <property type="entry name" value="RF_PROK_I"/>
    <property type="match status" value="1"/>
</dbReference>
<organism evidence="7 8">
    <name type="scientific">Wickerhamomyces mucosus</name>
    <dbReference type="NCBI Taxonomy" id="1378264"/>
    <lineage>
        <taxon>Eukaryota</taxon>
        <taxon>Fungi</taxon>
        <taxon>Dikarya</taxon>
        <taxon>Ascomycota</taxon>
        <taxon>Saccharomycotina</taxon>
        <taxon>Saccharomycetes</taxon>
        <taxon>Phaffomycetales</taxon>
        <taxon>Wickerhamomycetaceae</taxon>
        <taxon>Wickerhamomyces</taxon>
    </lineage>
</organism>
<dbReference type="Pfam" id="PF00472">
    <property type="entry name" value="RF-1"/>
    <property type="match status" value="1"/>
</dbReference>
<dbReference type="InterPro" id="IPR050057">
    <property type="entry name" value="Prokaryotic/Mito_RF"/>
</dbReference>
<evidence type="ECO:0000256" key="5">
    <source>
        <dbReference type="SAM" id="MobiDB-lite"/>
    </source>
</evidence>
<name>A0A9P8PMH6_9ASCO</name>
<reference evidence="7" key="1">
    <citation type="journal article" date="2021" name="Open Biol.">
        <title>Shared evolutionary footprints suggest mitochondrial oxidative damage underlies multiple complex I losses in fungi.</title>
        <authorList>
            <person name="Schikora-Tamarit M.A."/>
            <person name="Marcet-Houben M."/>
            <person name="Nosek J."/>
            <person name="Gabaldon T."/>
        </authorList>
    </citation>
    <scope>NUCLEOTIDE SEQUENCE</scope>
    <source>
        <strain evidence="7">CBS6341</strain>
    </source>
</reference>
<dbReference type="GO" id="GO:0032543">
    <property type="term" value="P:mitochondrial translation"/>
    <property type="evidence" value="ECO:0007669"/>
    <property type="project" value="UniProtKB-ARBA"/>
</dbReference>
<dbReference type="SMART" id="SM00937">
    <property type="entry name" value="PCRF"/>
    <property type="match status" value="1"/>
</dbReference>
<dbReference type="Gene3D" id="3.30.70.1660">
    <property type="match status" value="1"/>
</dbReference>
<dbReference type="Pfam" id="PF03462">
    <property type="entry name" value="PCRF"/>
    <property type="match status" value="1"/>
</dbReference>
<proteinExistence type="inferred from homology"/>
<dbReference type="PANTHER" id="PTHR43804:SF7">
    <property type="entry name" value="LD18447P"/>
    <property type="match status" value="1"/>
</dbReference>
<dbReference type="Gene3D" id="6.10.140.1950">
    <property type="match status" value="1"/>
</dbReference>
<keyword evidence="3" id="KW-0648">Protein biosynthesis</keyword>
<keyword evidence="8" id="KW-1185">Reference proteome</keyword>
<dbReference type="GO" id="GO:0005739">
    <property type="term" value="C:mitochondrion"/>
    <property type="evidence" value="ECO:0007669"/>
    <property type="project" value="UniProtKB-ARBA"/>
</dbReference>
<dbReference type="FunFam" id="3.30.160.20:FF:000004">
    <property type="entry name" value="Peptide chain release factor 1"/>
    <property type="match status" value="1"/>
</dbReference>
<evidence type="ECO:0000259" key="6">
    <source>
        <dbReference type="PROSITE" id="PS00745"/>
    </source>
</evidence>
<comment type="caution">
    <text evidence="7">The sequence shown here is derived from an EMBL/GenBank/DDBJ whole genome shotgun (WGS) entry which is preliminary data.</text>
</comment>
<gene>
    <name evidence="7" type="ORF">WICMUC_002995</name>
</gene>
<comment type="similarity">
    <text evidence="1">Belongs to the prokaryotic/mitochondrial release factor family.</text>
</comment>
<feature type="compositionally biased region" description="Basic and acidic residues" evidence="5">
    <location>
        <begin position="303"/>
        <end position="329"/>
    </location>
</feature>